<comment type="caution">
    <text evidence="1">The sequence shown here is derived from an EMBL/GenBank/DDBJ whole genome shotgun (WGS) entry which is preliminary data.</text>
</comment>
<protein>
    <submittedName>
        <fullName evidence="1">FHA domain-containing protein</fullName>
    </submittedName>
</protein>
<dbReference type="Proteomes" id="UP001597601">
    <property type="component" value="Unassembled WGS sequence"/>
</dbReference>
<dbReference type="Gene3D" id="2.60.200.20">
    <property type="match status" value="1"/>
</dbReference>
<name>A0ABW5XJE7_9SPHI</name>
<organism evidence="1 2">
    <name type="scientific">Mucilaginibacter antarcticus</name>
    <dbReference type="NCBI Taxonomy" id="1855725"/>
    <lineage>
        <taxon>Bacteria</taxon>
        <taxon>Pseudomonadati</taxon>
        <taxon>Bacteroidota</taxon>
        <taxon>Sphingobacteriia</taxon>
        <taxon>Sphingobacteriales</taxon>
        <taxon>Sphingobacteriaceae</taxon>
        <taxon>Mucilaginibacter</taxon>
    </lineage>
</organism>
<dbReference type="RefSeq" id="WP_377123778.1">
    <property type="nucleotide sequence ID" value="NZ_JBHUHN010000001.1"/>
</dbReference>
<sequence length="260" mass="29130">MFKLFSRDNDGPTDVKEIRDTLLRGIKDNLQKSEGGEGNNIKGINLFIAADGNDKHTYQSAVYQDEPERFKDEVQRIADDYDIGLPSDWKLEVCFDEQFPADSIKLEGVQAALFIRTKDHILRKSGSAYIRILNGEAEKPVYSIKSEDGRINIGREKKAQVTGGFFRTNQIAFPGDIGNEPNKYISRQHAHVAWNNDKGCFMIFADEGGIPPGNKVKIRPLNADTLIKLHSSEIGHELSEGDQIILGETAVIEFSYKKGK</sequence>
<gene>
    <name evidence="1" type="ORF">ACFSYC_04010</name>
</gene>
<dbReference type="InterPro" id="IPR008984">
    <property type="entry name" value="SMAD_FHA_dom_sf"/>
</dbReference>
<accession>A0ABW5XJE7</accession>
<proteinExistence type="predicted"/>
<evidence type="ECO:0000313" key="1">
    <source>
        <dbReference type="EMBL" id="MFD2863844.1"/>
    </source>
</evidence>
<keyword evidence="2" id="KW-1185">Reference proteome</keyword>
<dbReference type="SUPFAM" id="SSF49879">
    <property type="entry name" value="SMAD/FHA domain"/>
    <property type="match status" value="1"/>
</dbReference>
<evidence type="ECO:0000313" key="2">
    <source>
        <dbReference type="Proteomes" id="UP001597601"/>
    </source>
</evidence>
<reference evidence="2" key="1">
    <citation type="journal article" date="2019" name="Int. J. Syst. Evol. Microbiol.">
        <title>The Global Catalogue of Microorganisms (GCM) 10K type strain sequencing project: providing services to taxonomists for standard genome sequencing and annotation.</title>
        <authorList>
            <consortium name="The Broad Institute Genomics Platform"/>
            <consortium name="The Broad Institute Genome Sequencing Center for Infectious Disease"/>
            <person name="Wu L."/>
            <person name="Ma J."/>
        </authorList>
    </citation>
    <scope>NUCLEOTIDE SEQUENCE [LARGE SCALE GENOMIC DNA]</scope>
    <source>
        <strain evidence="2">KCTC 52232</strain>
    </source>
</reference>
<dbReference type="EMBL" id="JBHUON010000003">
    <property type="protein sequence ID" value="MFD2863844.1"/>
    <property type="molecule type" value="Genomic_DNA"/>
</dbReference>